<dbReference type="InterPro" id="IPR012340">
    <property type="entry name" value="NA-bd_OB-fold"/>
</dbReference>
<evidence type="ECO:0000256" key="4">
    <source>
        <dbReference type="ARBA" id="ARBA00023172"/>
    </source>
</evidence>
<dbReference type="InterPro" id="IPR011114">
    <property type="entry name" value="RuvA_C"/>
</dbReference>
<dbReference type="InterPro" id="IPR010994">
    <property type="entry name" value="RuvA_2-like"/>
</dbReference>
<gene>
    <name evidence="6" type="primary">ruvA</name>
    <name evidence="9" type="ORF">SAMN02745111_00160</name>
</gene>
<evidence type="ECO:0000313" key="9">
    <source>
        <dbReference type="EMBL" id="SKA60034.1"/>
    </source>
</evidence>
<dbReference type="NCBIfam" id="TIGR00084">
    <property type="entry name" value="ruvA"/>
    <property type="match status" value="1"/>
</dbReference>
<dbReference type="Gene3D" id="1.10.150.20">
    <property type="entry name" value="5' to 3' exonuclease, C-terminal subdomain"/>
    <property type="match status" value="1"/>
</dbReference>
<dbReference type="HAMAP" id="MF_00031">
    <property type="entry name" value="DNA_HJ_migration_RuvA"/>
    <property type="match status" value="1"/>
</dbReference>
<comment type="domain">
    <text evidence="6">Has three domains with a flexible linker between the domains II and III and assumes an 'L' shape. Domain III is highly mobile and contacts RuvB.</text>
</comment>
<dbReference type="Pfam" id="PF01330">
    <property type="entry name" value="RuvA_N"/>
    <property type="match status" value="1"/>
</dbReference>
<sequence>MFAFVKGEVADLMEGIVIVENNGIGYEILVPSDVVSEVTIGMDVKLHTYFHVKEDAMTLFGFLSREDLNIFKKLITVNSVGPKSALSIMSTLTTSDLITAIISGDSKAISKAPGVGSKSAQKIILELKDKFDTEDILGTAAGFSDGSNQSSAGNSAINDAIETLVTLGYGKSQALKAVSSVEIKDSYEAGDIVSLALKIIN</sequence>
<dbReference type="AlphaFoldDB" id="A0A1T4V579"/>
<keyword evidence="5 6" id="KW-0234">DNA repair</keyword>
<dbReference type="RefSeq" id="WP_078765052.1">
    <property type="nucleotide sequence ID" value="NZ_FUXZ01000002.1"/>
</dbReference>
<comment type="subcellular location">
    <subcellularLocation>
        <location evidence="6">Cytoplasm</location>
    </subcellularLocation>
</comment>
<accession>A0A1T4V579</accession>
<dbReference type="GO" id="GO:0006310">
    <property type="term" value="P:DNA recombination"/>
    <property type="evidence" value="ECO:0007669"/>
    <property type="project" value="UniProtKB-UniRule"/>
</dbReference>
<dbReference type="GO" id="GO:0005524">
    <property type="term" value="F:ATP binding"/>
    <property type="evidence" value="ECO:0007669"/>
    <property type="project" value="InterPro"/>
</dbReference>
<evidence type="ECO:0000256" key="5">
    <source>
        <dbReference type="ARBA" id="ARBA00023204"/>
    </source>
</evidence>
<comment type="caution">
    <text evidence="6">Lacks conserved residue(s) required for the propagation of feature annotation.</text>
</comment>
<dbReference type="GO" id="GO:0006281">
    <property type="term" value="P:DNA repair"/>
    <property type="evidence" value="ECO:0007669"/>
    <property type="project" value="UniProtKB-UniRule"/>
</dbReference>
<dbReference type="CDD" id="cd14332">
    <property type="entry name" value="UBA_RuvA_C"/>
    <property type="match status" value="1"/>
</dbReference>
<keyword evidence="10" id="KW-1185">Reference proteome</keyword>
<evidence type="ECO:0000256" key="3">
    <source>
        <dbReference type="ARBA" id="ARBA00023125"/>
    </source>
</evidence>
<organism evidence="9 10">
    <name type="scientific">Eubacterium uniforme</name>
    <dbReference type="NCBI Taxonomy" id="39495"/>
    <lineage>
        <taxon>Bacteria</taxon>
        <taxon>Bacillati</taxon>
        <taxon>Bacillota</taxon>
        <taxon>Clostridia</taxon>
        <taxon>Eubacteriales</taxon>
        <taxon>Eubacteriaceae</taxon>
        <taxon>Eubacterium</taxon>
    </lineage>
</organism>
<reference evidence="9 10" key="1">
    <citation type="submission" date="2017-02" db="EMBL/GenBank/DDBJ databases">
        <authorList>
            <person name="Peterson S.W."/>
        </authorList>
    </citation>
    <scope>NUCLEOTIDE SEQUENCE [LARGE SCALE GENOMIC DNA]</scope>
    <source>
        <strain evidence="9 10">ATCC 35992</strain>
    </source>
</reference>
<protein>
    <recommendedName>
        <fullName evidence="6">Holliday junction branch migration complex subunit RuvA</fullName>
    </recommendedName>
</protein>
<dbReference type="SUPFAM" id="SSF47781">
    <property type="entry name" value="RuvA domain 2-like"/>
    <property type="match status" value="1"/>
</dbReference>
<comment type="function">
    <text evidence="6">The RuvA-RuvB-RuvC complex processes Holliday junction (HJ) DNA during genetic recombination and DNA repair, while the RuvA-RuvB complex plays an important role in the rescue of blocked DNA replication forks via replication fork reversal (RFR). RuvA specifically binds to HJ cruciform DNA, conferring on it an open structure. The RuvB hexamer acts as an ATP-dependent pump, pulling dsDNA into and through the RuvAB complex. HJ branch migration allows RuvC to scan DNA until it finds its consensus sequence, where it cleaves and resolves the cruciform DNA.</text>
</comment>
<keyword evidence="9" id="KW-0067">ATP-binding</keyword>
<feature type="domain" description="Holliday junction DNA helicase RuvA C-terminal" evidence="8">
    <location>
        <begin position="156"/>
        <end position="200"/>
    </location>
</feature>
<feature type="region of interest" description="Domain III" evidence="6">
    <location>
        <begin position="152"/>
        <end position="201"/>
    </location>
</feature>
<evidence type="ECO:0000256" key="6">
    <source>
        <dbReference type="HAMAP-Rule" id="MF_00031"/>
    </source>
</evidence>
<dbReference type="SUPFAM" id="SSF50249">
    <property type="entry name" value="Nucleic acid-binding proteins"/>
    <property type="match status" value="1"/>
</dbReference>
<proteinExistence type="inferred from homology"/>
<keyword evidence="1 6" id="KW-0963">Cytoplasm</keyword>
<dbReference type="GO" id="GO:0005737">
    <property type="term" value="C:cytoplasm"/>
    <property type="evidence" value="ECO:0007669"/>
    <property type="project" value="UniProtKB-SubCell"/>
</dbReference>
<dbReference type="Pfam" id="PF07499">
    <property type="entry name" value="RuvA_C"/>
    <property type="match status" value="1"/>
</dbReference>
<keyword evidence="4 6" id="KW-0233">DNA recombination</keyword>
<dbReference type="STRING" id="39495.SAMN02745111_00160"/>
<dbReference type="GO" id="GO:0048476">
    <property type="term" value="C:Holliday junction resolvase complex"/>
    <property type="evidence" value="ECO:0007669"/>
    <property type="project" value="UniProtKB-UniRule"/>
</dbReference>
<keyword evidence="3 6" id="KW-0238">DNA-binding</keyword>
<comment type="subunit">
    <text evidence="6">Homotetramer. Forms an RuvA(8)-RuvB(12)-Holliday junction (HJ) complex. HJ DNA is sandwiched between 2 RuvA tetramers; dsDNA enters through RuvA and exits via RuvB. An RuvB hexamer assembles on each DNA strand where it exits the tetramer. Each RuvB hexamer is contacted by two RuvA subunits (via domain III) on 2 adjacent RuvB subunits; this complex drives branch migration. In the full resolvosome a probable DNA-RuvA(4)-RuvB(12)-RuvC(2) complex forms which resolves the HJ.</text>
</comment>
<dbReference type="OrthoDB" id="5293449at2"/>
<dbReference type="GO" id="GO:0000400">
    <property type="term" value="F:four-way junction DNA binding"/>
    <property type="evidence" value="ECO:0007669"/>
    <property type="project" value="UniProtKB-UniRule"/>
</dbReference>
<evidence type="ECO:0000256" key="2">
    <source>
        <dbReference type="ARBA" id="ARBA00022763"/>
    </source>
</evidence>
<name>A0A1T4V579_9FIRM</name>
<dbReference type="InterPro" id="IPR000085">
    <property type="entry name" value="RuvA"/>
</dbReference>
<evidence type="ECO:0000313" key="10">
    <source>
        <dbReference type="Proteomes" id="UP000190814"/>
    </source>
</evidence>
<dbReference type="Pfam" id="PF14520">
    <property type="entry name" value="HHH_5"/>
    <property type="match status" value="1"/>
</dbReference>
<dbReference type="Gene3D" id="2.40.50.140">
    <property type="entry name" value="Nucleic acid-binding proteins"/>
    <property type="match status" value="1"/>
</dbReference>
<dbReference type="Proteomes" id="UP000190814">
    <property type="component" value="Unassembled WGS sequence"/>
</dbReference>
<feature type="domain" description="DNA helicase Holliday junction RuvA type" evidence="7">
    <location>
        <begin position="1"/>
        <end position="61"/>
    </location>
</feature>
<dbReference type="SUPFAM" id="SSF46929">
    <property type="entry name" value="DNA helicase RuvA subunit, C-terminal domain"/>
    <property type="match status" value="1"/>
</dbReference>
<dbReference type="Gene3D" id="1.10.8.10">
    <property type="entry name" value="DNA helicase RuvA subunit, C-terminal domain"/>
    <property type="match status" value="1"/>
</dbReference>
<keyword evidence="2 6" id="KW-0227">DNA damage</keyword>
<evidence type="ECO:0000259" key="7">
    <source>
        <dbReference type="Pfam" id="PF01330"/>
    </source>
</evidence>
<dbReference type="InterPro" id="IPR013849">
    <property type="entry name" value="DNA_helicase_Holl-junc_RuvA_I"/>
</dbReference>
<dbReference type="EMBL" id="FUXZ01000002">
    <property type="protein sequence ID" value="SKA60034.1"/>
    <property type="molecule type" value="Genomic_DNA"/>
</dbReference>
<keyword evidence="9" id="KW-0378">Hydrolase</keyword>
<keyword evidence="9" id="KW-0347">Helicase</keyword>
<keyword evidence="9" id="KW-0547">Nucleotide-binding</keyword>
<evidence type="ECO:0000256" key="1">
    <source>
        <dbReference type="ARBA" id="ARBA00022490"/>
    </source>
</evidence>
<comment type="similarity">
    <text evidence="6">Belongs to the RuvA family.</text>
</comment>
<evidence type="ECO:0000259" key="8">
    <source>
        <dbReference type="Pfam" id="PF07499"/>
    </source>
</evidence>
<dbReference type="GO" id="GO:0009379">
    <property type="term" value="C:Holliday junction helicase complex"/>
    <property type="evidence" value="ECO:0007669"/>
    <property type="project" value="InterPro"/>
</dbReference>
<dbReference type="GO" id="GO:0009378">
    <property type="term" value="F:four-way junction helicase activity"/>
    <property type="evidence" value="ECO:0007669"/>
    <property type="project" value="InterPro"/>
</dbReference>
<dbReference type="InterPro" id="IPR036267">
    <property type="entry name" value="RuvA_C_sf"/>
</dbReference>